<name>A0ABU4HKB6_9ACTN</name>
<accession>A0ABU4HKB6</accession>
<dbReference type="InterPro" id="IPR029069">
    <property type="entry name" value="HotDog_dom_sf"/>
</dbReference>
<evidence type="ECO:0000259" key="2">
    <source>
        <dbReference type="Pfam" id="PF01575"/>
    </source>
</evidence>
<dbReference type="Proteomes" id="UP001284601">
    <property type="component" value="Unassembled WGS sequence"/>
</dbReference>
<dbReference type="SUPFAM" id="SSF54637">
    <property type="entry name" value="Thioesterase/thiol ester dehydrase-isomerase"/>
    <property type="match status" value="1"/>
</dbReference>
<feature type="domain" description="MaoC-like" evidence="2">
    <location>
        <begin position="19"/>
        <end position="123"/>
    </location>
</feature>
<dbReference type="InterPro" id="IPR039375">
    <property type="entry name" value="NodN-like"/>
</dbReference>
<dbReference type="PANTHER" id="PTHR42993">
    <property type="entry name" value="MAOC-LIKE DEHYDRATASE DOMAIN-CONTAINING PROTEIN"/>
    <property type="match status" value="1"/>
</dbReference>
<reference evidence="3 4" key="2">
    <citation type="submission" date="2023-10" db="EMBL/GenBank/DDBJ databases">
        <authorList>
            <person name="Han X.F."/>
        </authorList>
    </citation>
    <scope>NUCLEOTIDE SEQUENCE [LARGE SCALE GENOMIC DNA]</scope>
    <source>
        <strain evidence="3 4">KCTC 39840</strain>
    </source>
</reference>
<gene>
    <name evidence="3" type="ORF">R7226_05415</name>
</gene>
<evidence type="ECO:0000313" key="4">
    <source>
        <dbReference type="Proteomes" id="UP001284601"/>
    </source>
</evidence>
<proteinExistence type="inferred from homology"/>
<comment type="similarity">
    <text evidence="1">Belongs to the enoyl-CoA hydratase/isomerase family.</text>
</comment>
<reference evidence="4" key="1">
    <citation type="submission" date="2023-07" db="EMBL/GenBank/DDBJ databases">
        <title>Conexibacter stalactiti sp. nov., isolated from stalactites in a lava cave and emended description of the genus Conexibacter.</title>
        <authorList>
            <person name="Lee S.D."/>
        </authorList>
    </citation>
    <scope>NUCLEOTIDE SEQUENCE [LARGE SCALE GENOMIC DNA]</scope>
    <source>
        <strain evidence="4">KCTC 39840</strain>
    </source>
</reference>
<evidence type="ECO:0000313" key="3">
    <source>
        <dbReference type="EMBL" id="MDW5593761.1"/>
    </source>
</evidence>
<organism evidence="3 4">
    <name type="scientific">Conexibacter stalactiti</name>
    <dbReference type="NCBI Taxonomy" id="1940611"/>
    <lineage>
        <taxon>Bacteria</taxon>
        <taxon>Bacillati</taxon>
        <taxon>Actinomycetota</taxon>
        <taxon>Thermoleophilia</taxon>
        <taxon>Solirubrobacterales</taxon>
        <taxon>Conexibacteraceae</taxon>
        <taxon>Conexibacter</taxon>
    </lineage>
</organism>
<evidence type="ECO:0000256" key="1">
    <source>
        <dbReference type="ARBA" id="ARBA00005254"/>
    </source>
</evidence>
<dbReference type="CDD" id="cd03450">
    <property type="entry name" value="NodN"/>
    <property type="match status" value="1"/>
</dbReference>
<dbReference type="Gene3D" id="3.10.129.10">
    <property type="entry name" value="Hotdog Thioesterase"/>
    <property type="match status" value="1"/>
</dbReference>
<dbReference type="RefSeq" id="WP_318596018.1">
    <property type="nucleotide sequence ID" value="NZ_JAWSTH010000008.1"/>
</dbReference>
<protein>
    <submittedName>
        <fullName evidence="3">MaoC family dehydratase</fullName>
    </submittedName>
</protein>
<dbReference type="PANTHER" id="PTHR42993:SF1">
    <property type="entry name" value="MAOC-LIKE DEHYDRATASE DOMAIN-CONTAINING PROTEIN"/>
    <property type="match status" value="1"/>
</dbReference>
<sequence>MTPTVVGSIEALRGMAGAELGPGAPVTIEQARIDGFAELTGDRQWIHTDPERAAAGPFGAPTAHGFLTLSLVGPLSGALLRVEGTSMSVNYGLERVRFPSPVPVGASVQARARIVSVSDVAGGVQALIRVTVEIPGAPKPACVADTVVRFYA</sequence>
<comment type="caution">
    <text evidence="3">The sequence shown here is derived from an EMBL/GenBank/DDBJ whole genome shotgun (WGS) entry which is preliminary data.</text>
</comment>
<dbReference type="EMBL" id="JAWSTH010000008">
    <property type="protein sequence ID" value="MDW5593761.1"/>
    <property type="molecule type" value="Genomic_DNA"/>
</dbReference>
<dbReference type="Pfam" id="PF01575">
    <property type="entry name" value="MaoC_dehydratas"/>
    <property type="match status" value="1"/>
</dbReference>
<keyword evidence="4" id="KW-1185">Reference proteome</keyword>
<dbReference type="InterPro" id="IPR002539">
    <property type="entry name" value="MaoC-like_dom"/>
</dbReference>